<keyword evidence="4 7" id="KW-0863">Zinc-finger</keyword>
<keyword evidence="2" id="KW-0479">Metal-binding</keyword>
<dbReference type="FunFam" id="3.30.160.60:FF:000100">
    <property type="entry name" value="Zinc finger 45-like"/>
    <property type="match status" value="1"/>
</dbReference>
<evidence type="ECO:0000256" key="4">
    <source>
        <dbReference type="ARBA" id="ARBA00022771"/>
    </source>
</evidence>
<keyword evidence="3" id="KW-0677">Repeat</keyword>
<evidence type="ECO:0000256" key="5">
    <source>
        <dbReference type="ARBA" id="ARBA00022833"/>
    </source>
</evidence>
<dbReference type="PANTHER" id="PTHR16515">
    <property type="entry name" value="PR DOMAIN ZINC FINGER PROTEIN"/>
    <property type="match status" value="1"/>
</dbReference>
<sequence>MMRPCPKDRTDKEKNTAMLLCGQVPEDDDPAVQRGSSSDEMKDYLQDRSKYVKINCRSPRSSPPPFASDKPEATNPSQAHTFDLSAVQVKSEELEEQSPEVHHILDALGESKSTEPQEYVCKDPQQKQDFHFNRLQRNGYATDNGEDWGKTASSETRVGSVQDNAKGYEQYIIHHGDFLSSGKIREHQCGVCGKVFTGRSLLKRHSVVHTGERPFSCSVCNKAFTQNAHLKMHMYIHTGNMPYRCVLCSQGFTRRDFYLKHLMKHRDKRQAMESRQYDRRLGPKFARLQETAGEASGSRAEARGANVMCLFSCSLCQRGFMTKDAIERHMRTHTRDEAVD</sequence>
<dbReference type="GO" id="GO:0008270">
    <property type="term" value="F:zinc ion binding"/>
    <property type="evidence" value="ECO:0007669"/>
    <property type="project" value="UniProtKB-KW"/>
</dbReference>
<evidence type="ECO:0000256" key="8">
    <source>
        <dbReference type="SAM" id="MobiDB-lite"/>
    </source>
</evidence>
<feature type="compositionally biased region" description="Basic and acidic residues" evidence="8">
    <location>
        <begin position="37"/>
        <end position="50"/>
    </location>
</feature>
<dbReference type="PANTHER" id="PTHR16515:SF66">
    <property type="entry name" value="C2H2-TYPE DOMAIN-CONTAINING PROTEIN"/>
    <property type="match status" value="1"/>
</dbReference>
<protein>
    <recommendedName>
        <fullName evidence="9">C2H2-type domain-containing protein</fullName>
    </recommendedName>
</protein>
<feature type="compositionally biased region" description="Basic and acidic residues" evidence="8">
    <location>
        <begin position="1"/>
        <end position="15"/>
    </location>
</feature>
<dbReference type="SUPFAM" id="SSF57667">
    <property type="entry name" value="beta-beta-alpha zinc fingers"/>
    <property type="match status" value="3"/>
</dbReference>
<keyword evidence="5" id="KW-0862">Zinc</keyword>
<evidence type="ECO:0000256" key="3">
    <source>
        <dbReference type="ARBA" id="ARBA00022737"/>
    </source>
</evidence>
<feature type="region of interest" description="Disordered" evidence="8">
    <location>
        <begin position="1"/>
        <end position="77"/>
    </location>
</feature>
<keyword evidence="11" id="KW-1185">Reference proteome</keyword>
<dbReference type="InterPro" id="IPR050331">
    <property type="entry name" value="Zinc_finger"/>
</dbReference>
<feature type="domain" description="C2H2-type" evidence="9">
    <location>
        <begin position="187"/>
        <end position="214"/>
    </location>
</feature>
<evidence type="ECO:0000259" key="9">
    <source>
        <dbReference type="PROSITE" id="PS50157"/>
    </source>
</evidence>
<dbReference type="GO" id="GO:0010468">
    <property type="term" value="P:regulation of gene expression"/>
    <property type="evidence" value="ECO:0007669"/>
    <property type="project" value="TreeGrafter"/>
</dbReference>
<evidence type="ECO:0000256" key="2">
    <source>
        <dbReference type="ARBA" id="ARBA00022723"/>
    </source>
</evidence>
<feature type="domain" description="C2H2-type" evidence="9">
    <location>
        <begin position="215"/>
        <end position="242"/>
    </location>
</feature>
<dbReference type="FunFam" id="3.30.160.60:FF:000733">
    <property type="entry name" value="Zinc finger protein 236 variant"/>
    <property type="match status" value="1"/>
</dbReference>
<dbReference type="GO" id="GO:0005634">
    <property type="term" value="C:nucleus"/>
    <property type="evidence" value="ECO:0007669"/>
    <property type="project" value="UniProtKB-SubCell"/>
</dbReference>
<dbReference type="PROSITE" id="PS00028">
    <property type="entry name" value="ZINC_FINGER_C2H2_1"/>
    <property type="match status" value="4"/>
</dbReference>
<evidence type="ECO:0000256" key="1">
    <source>
        <dbReference type="ARBA" id="ARBA00004123"/>
    </source>
</evidence>
<evidence type="ECO:0000256" key="6">
    <source>
        <dbReference type="ARBA" id="ARBA00023242"/>
    </source>
</evidence>
<evidence type="ECO:0000256" key="7">
    <source>
        <dbReference type="PROSITE-ProRule" id="PRU00042"/>
    </source>
</evidence>
<proteinExistence type="predicted"/>
<dbReference type="Gene3D" id="3.30.160.60">
    <property type="entry name" value="Classic Zinc Finger"/>
    <property type="match status" value="4"/>
</dbReference>
<dbReference type="AlphaFoldDB" id="A0AAV2KUD0"/>
<reference evidence="10 11" key="1">
    <citation type="submission" date="2024-04" db="EMBL/GenBank/DDBJ databases">
        <authorList>
            <person name="Waldvogel A.-M."/>
            <person name="Schoenle A."/>
        </authorList>
    </citation>
    <scope>NUCLEOTIDE SEQUENCE [LARGE SCALE GENOMIC DNA]</scope>
</reference>
<organism evidence="10 11">
    <name type="scientific">Knipowitschia caucasica</name>
    <name type="common">Caucasian dwarf goby</name>
    <name type="synonym">Pomatoschistus caucasicus</name>
    <dbReference type="NCBI Taxonomy" id="637954"/>
    <lineage>
        <taxon>Eukaryota</taxon>
        <taxon>Metazoa</taxon>
        <taxon>Chordata</taxon>
        <taxon>Craniata</taxon>
        <taxon>Vertebrata</taxon>
        <taxon>Euteleostomi</taxon>
        <taxon>Actinopterygii</taxon>
        <taxon>Neopterygii</taxon>
        <taxon>Teleostei</taxon>
        <taxon>Neoteleostei</taxon>
        <taxon>Acanthomorphata</taxon>
        <taxon>Gobiaria</taxon>
        <taxon>Gobiiformes</taxon>
        <taxon>Gobioidei</taxon>
        <taxon>Gobiidae</taxon>
        <taxon>Gobiinae</taxon>
        <taxon>Knipowitschia</taxon>
    </lineage>
</organism>
<accession>A0AAV2KUD0</accession>
<dbReference type="EMBL" id="OZ035824">
    <property type="protein sequence ID" value="CAL1591784.1"/>
    <property type="molecule type" value="Genomic_DNA"/>
</dbReference>
<feature type="domain" description="C2H2-type" evidence="9">
    <location>
        <begin position="243"/>
        <end position="270"/>
    </location>
</feature>
<dbReference type="Proteomes" id="UP001497482">
    <property type="component" value="Chromosome 2"/>
</dbReference>
<dbReference type="Pfam" id="PF00096">
    <property type="entry name" value="zf-C2H2"/>
    <property type="match status" value="2"/>
</dbReference>
<feature type="domain" description="C2H2-type" evidence="9">
    <location>
        <begin position="311"/>
        <end position="338"/>
    </location>
</feature>
<evidence type="ECO:0000313" key="11">
    <source>
        <dbReference type="Proteomes" id="UP001497482"/>
    </source>
</evidence>
<dbReference type="InterPro" id="IPR036236">
    <property type="entry name" value="Znf_C2H2_sf"/>
</dbReference>
<keyword evidence="6" id="KW-0539">Nucleus</keyword>
<dbReference type="Pfam" id="PF13894">
    <property type="entry name" value="zf-C2H2_4"/>
    <property type="match status" value="1"/>
</dbReference>
<comment type="subcellular location">
    <subcellularLocation>
        <location evidence="1">Nucleus</location>
    </subcellularLocation>
</comment>
<gene>
    <name evidence="10" type="ORF">KC01_LOCUS21129</name>
</gene>
<dbReference type="InterPro" id="IPR013087">
    <property type="entry name" value="Znf_C2H2_type"/>
</dbReference>
<dbReference type="SMART" id="SM00355">
    <property type="entry name" value="ZnF_C2H2"/>
    <property type="match status" value="4"/>
</dbReference>
<evidence type="ECO:0000313" key="10">
    <source>
        <dbReference type="EMBL" id="CAL1591784.1"/>
    </source>
</evidence>
<dbReference type="PROSITE" id="PS50157">
    <property type="entry name" value="ZINC_FINGER_C2H2_2"/>
    <property type="match status" value="4"/>
</dbReference>
<name>A0AAV2KUD0_KNICA</name>